<dbReference type="GO" id="GO:0005886">
    <property type="term" value="C:plasma membrane"/>
    <property type="evidence" value="ECO:0007669"/>
    <property type="project" value="UniProtKB-SubCell"/>
</dbReference>
<comment type="caution">
    <text evidence="9">The sequence shown here is derived from an EMBL/GenBank/DDBJ whole genome shotgun (WGS) entry which is preliminary data.</text>
</comment>
<keyword evidence="6 7" id="KW-0472">Membrane</keyword>
<organism evidence="9 10">
    <name type="scientific">Microbacterium maritypicum</name>
    <name type="common">Microbacterium liquefaciens</name>
    <dbReference type="NCBI Taxonomy" id="33918"/>
    <lineage>
        <taxon>Bacteria</taxon>
        <taxon>Bacillati</taxon>
        <taxon>Actinomycetota</taxon>
        <taxon>Actinomycetes</taxon>
        <taxon>Micrococcales</taxon>
        <taxon>Microbacteriaceae</taxon>
        <taxon>Microbacterium</taxon>
    </lineage>
</organism>
<evidence type="ECO:0000256" key="6">
    <source>
        <dbReference type="ARBA" id="ARBA00023136"/>
    </source>
</evidence>
<gene>
    <name evidence="9" type="ORF">MLI01_15790</name>
</gene>
<comment type="similarity">
    <text evidence="7">Belongs to the binding-protein-dependent transport system permease family.</text>
</comment>
<feature type="transmembrane region" description="Helical" evidence="7">
    <location>
        <begin position="108"/>
        <end position="129"/>
    </location>
</feature>
<evidence type="ECO:0000256" key="5">
    <source>
        <dbReference type="ARBA" id="ARBA00022989"/>
    </source>
</evidence>
<feature type="transmembrane region" description="Helical" evidence="7">
    <location>
        <begin position="245"/>
        <end position="264"/>
    </location>
</feature>
<feature type="domain" description="ABC transmembrane type-1" evidence="8">
    <location>
        <begin position="73"/>
        <end position="264"/>
    </location>
</feature>
<dbReference type="PANTHER" id="PTHR43744:SF12">
    <property type="entry name" value="ABC TRANSPORTER PERMEASE PROTEIN MG189-RELATED"/>
    <property type="match status" value="1"/>
</dbReference>
<name>A0A4Y4B8S9_MICMQ</name>
<evidence type="ECO:0000313" key="9">
    <source>
        <dbReference type="EMBL" id="GEC75434.1"/>
    </source>
</evidence>
<sequence>MMRRTLGTWGMKAVLLIAAVYFVVPIWWLIVSATKSSSDLFGSPPLWFGGSFDLFENLASVFTHQGGLFSRWLLNTFFYAGVGAAGATLISAAAGYVLAKFIFRGRQLIFNSVLASILLPSSLLVMPLYLLFTQLGFINTIWAVLVPAFASPFGVFLARIYAADSVADELLDAARVDGAGEIRIFFTIALRVMGPALVTIYLFSFVGIWNNFFLPMVTLTSSELWPVTLGLFFWNSQPSQINYDLVVTGALVSTIPLIIAFIGLQRFWRADLTAGAVKM</sequence>
<evidence type="ECO:0000259" key="8">
    <source>
        <dbReference type="PROSITE" id="PS50928"/>
    </source>
</evidence>
<evidence type="ECO:0000256" key="2">
    <source>
        <dbReference type="ARBA" id="ARBA00022448"/>
    </source>
</evidence>
<dbReference type="CDD" id="cd06261">
    <property type="entry name" value="TM_PBP2"/>
    <property type="match status" value="1"/>
</dbReference>
<keyword evidence="4 7" id="KW-0812">Transmembrane</keyword>
<feature type="transmembrane region" description="Helical" evidence="7">
    <location>
        <begin position="77"/>
        <end position="99"/>
    </location>
</feature>
<feature type="transmembrane region" description="Helical" evidence="7">
    <location>
        <begin position="184"/>
        <end position="206"/>
    </location>
</feature>
<feature type="transmembrane region" description="Helical" evidence="7">
    <location>
        <begin position="212"/>
        <end position="233"/>
    </location>
</feature>
<evidence type="ECO:0000256" key="7">
    <source>
        <dbReference type="RuleBase" id="RU363032"/>
    </source>
</evidence>
<evidence type="ECO:0000256" key="4">
    <source>
        <dbReference type="ARBA" id="ARBA00022692"/>
    </source>
</evidence>
<evidence type="ECO:0000256" key="3">
    <source>
        <dbReference type="ARBA" id="ARBA00022475"/>
    </source>
</evidence>
<feature type="transmembrane region" description="Helical" evidence="7">
    <location>
        <begin position="12"/>
        <end position="30"/>
    </location>
</feature>
<dbReference type="AlphaFoldDB" id="A0A4Y4B8S9"/>
<accession>A0A4Y4B8S9</accession>
<proteinExistence type="inferred from homology"/>
<dbReference type="Pfam" id="PF00528">
    <property type="entry name" value="BPD_transp_1"/>
    <property type="match status" value="1"/>
</dbReference>
<keyword evidence="3" id="KW-1003">Cell membrane</keyword>
<dbReference type="InterPro" id="IPR000515">
    <property type="entry name" value="MetI-like"/>
</dbReference>
<dbReference type="InterPro" id="IPR035906">
    <property type="entry name" value="MetI-like_sf"/>
</dbReference>
<dbReference type="EMBL" id="BJNQ01000009">
    <property type="protein sequence ID" value="GEC75434.1"/>
    <property type="molecule type" value="Genomic_DNA"/>
</dbReference>
<feature type="transmembrane region" description="Helical" evidence="7">
    <location>
        <begin position="141"/>
        <end position="163"/>
    </location>
</feature>
<evidence type="ECO:0000313" key="10">
    <source>
        <dbReference type="Proteomes" id="UP000317410"/>
    </source>
</evidence>
<dbReference type="GO" id="GO:0055085">
    <property type="term" value="P:transmembrane transport"/>
    <property type="evidence" value="ECO:0007669"/>
    <property type="project" value="InterPro"/>
</dbReference>
<dbReference type="SUPFAM" id="SSF161098">
    <property type="entry name" value="MetI-like"/>
    <property type="match status" value="1"/>
</dbReference>
<dbReference type="Proteomes" id="UP000317410">
    <property type="component" value="Unassembled WGS sequence"/>
</dbReference>
<dbReference type="PANTHER" id="PTHR43744">
    <property type="entry name" value="ABC TRANSPORTER PERMEASE PROTEIN MG189-RELATED-RELATED"/>
    <property type="match status" value="1"/>
</dbReference>
<keyword evidence="2 7" id="KW-0813">Transport</keyword>
<dbReference type="PROSITE" id="PS50928">
    <property type="entry name" value="ABC_TM1"/>
    <property type="match status" value="1"/>
</dbReference>
<protein>
    <submittedName>
        <fullName evidence="9">Sugar ABC transporter permease</fullName>
    </submittedName>
</protein>
<reference evidence="9 10" key="1">
    <citation type="submission" date="2019-06" db="EMBL/GenBank/DDBJ databases">
        <title>Whole genome shotgun sequence of Microbacterium liquefaciens NBRC 15037.</title>
        <authorList>
            <person name="Hosoyama A."/>
            <person name="Uohara A."/>
            <person name="Ohji S."/>
            <person name="Ichikawa N."/>
        </authorList>
    </citation>
    <scope>NUCLEOTIDE SEQUENCE [LARGE SCALE GENOMIC DNA]</scope>
    <source>
        <strain evidence="9 10">NBRC 15037</strain>
    </source>
</reference>
<dbReference type="Gene3D" id="1.10.3720.10">
    <property type="entry name" value="MetI-like"/>
    <property type="match status" value="1"/>
</dbReference>
<keyword evidence="5 7" id="KW-1133">Transmembrane helix</keyword>
<evidence type="ECO:0000256" key="1">
    <source>
        <dbReference type="ARBA" id="ARBA00004651"/>
    </source>
</evidence>
<comment type="subcellular location">
    <subcellularLocation>
        <location evidence="1 7">Cell membrane</location>
        <topology evidence="1 7">Multi-pass membrane protein</topology>
    </subcellularLocation>
</comment>
<dbReference type="RefSeq" id="WP_141386524.1">
    <property type="nucleotide sequence ID" value="NZ_BJNQ01000009.1"/>
</dbReference>